<feature type="region of interest" description="Disordered" evidence="2">
    <location>
        <begin position="130"/>
        <end position="157"/>
    </location>
</feature>
<evidence type="ECO:0000313" key="5">
    <source>
        <dbReference type="EMBL" id="CAE0710294.1"/>
    </source>
</evidence>
<evidence type="ECO:0000256" key="1">
    <source>
        <dbReference type="SAM" id="Coils"/>
    </source>
</evidence>
<feature type="signal peptide" evidence="3">
    <location>
        <begin position="1"/>
        <end position="22"/>
    </location>
</feature>
<sequence>MKFSSVALLAFMAVERVHPAYSFQTPINNAGPRRGIRSLAVDMTAETDVGSSDVSIPYNAAAELAYDGWIAKFDKPYDAERYKVFFSNYKAITVMNISAKKAARDDPDSGSPSLLSLNEYADYTAEEYSAAMKGDSDTSTDDSSSDAGEEQPTTGNILGDAVKNVQSQASASSALQEAADALEAEEEKLAAQLGLDSVEELEDAMDFLEGIDSEGVEMDDGDLAREARVRSAYMDWCKDFDKESDETRFKQFFNNFLEMEDFSIETGKEMILNEFADFTEAEYVAMQNGETPVVEEKKETEVEAVAEVAETIEEDTPVEVEAEEDAAIKAEADEKAAEDAANAEADEKAAEVAAAKAAAEEKAAEEAAAIEDNAAQEAAAKVAAEEKAAQEAAAKVAAEKKAAEDAAAKAIAEKQAAIQAEKDAAAKAIADKKAAIKAERDAKIQAEEDRKAKIRAEAARLAAMTEDERRAEITKGIAARQSAQAKEIEKAAAAREAEVIAANLEATKKEASRIAKARAIQDEAGEIARAKALEWEEMQAKISEGKQTVARLPTPPPAVPRSVAATPKVETPVVETPKAKVSKPRPTLNLASFFGTPEKAKPKPVAPKAEAVTPAPKVAPPKQDPPPQIAEKPVKPRPTFSLAGLFETSTPATPAPKPVVKKATPVAKKPVIKKSRPGSKETSCVHPSSRT</sequence>
<feature type="compositionally biased region" description="Polar residues" evidence="2">
    <location>
        <begin position="680"/>
        <end position="691"/>
    </location>
</feature>
<feature type="compositionally biased region" description="Acidic residues" evidence="2">
    <location>
        <begin position="138"/>
        <end position="149"/>
    </location>
</feature>
<feature type="region of interest" description="Disordered" evidence="2">
    <location>
        <begin position="546"/>
        <end position="691"/>
    </location>
</feature>
<evidence type="ECO:0000256" key="2">
    <source>
        <dbReference type="SAM" id="MobiDB-lite"/>
    </source>
</evidence>
<dbReference type="AlphaFoldDB" id="A0A7S4ABN3"/>
<accession>A0A7S4ABN3</accession>
<proteinExistence type="predicted"/>
<feature type="compositionally biased region" description="Pro residues" evidence="2">
    <location>
        <begin position="617"/>
        <end position="628"/>
    </location>
</feature>
<gene>
    <name evidence="5" type="ORF">PAUS00366_LOCUS3021</name>
</gene>
<dbReference type="SMART" id="SM00848">
    <property type="entry name" value="Inhibitor_I29"/>
    <property type="match status" value="2"/>
</dbReference>
<evidence type="ECO:0000259" key="4">
    <source>
        <dbReference type="SMART" id="SM00848"/>
    </source>
</evidence>
<feature type="domain" description="Cathepsin propeptide inhibitor" evidence="4">
    <location>
        <begin position="233"/>
        <end position="283"/>
    </location>
</feature>
<feature type="chain" id="PRO_5031058170" description="Cathepsin propeptide inhibitor domain-containing protein" evidence="3">
    <location>
        <begin position="23"/>
        <end position="691"/>
    </location>
</feature>
<dbReference type="Gene3D" id="1.10.287.2250">
    <property type="match status" value="1"/>
</dbReference>
<keyword evidence="3" id="KW-0732">Signal</keyword>
<evidence type="ECO:0000256" key="3">
    <source>
        <dbReference type="SAM" id="SignalP"/>
    </source>
</evidence>
<feature type="coiled-coil region" evidence="1">
    <location>
        <begin position="168"/>
        <end position="195"/>
    </location>
</feature>
<reference evidence="5" key="1">
    <citation type="submission" date="2021-01" db="EMBL/GenBank/DDBJ databases">
        <authorList>
            <person name="Corre E."/>
            <person name="Pelletier E."/>
            <person name="Niang G."/>
            <person name="Scheremetjew M."/>
            <person name="Finn R."/>
            <person name="Kale V."/>
            <person name="Holt S."/>
            <person name="Cochrane G."/>
            <person name="Meng A."/>
            <person name="Brown T."/>
            <person name="Cohen L."/>
        </authorList>
    </citation>
    <scope>NUCLEOTIDE SEQUENCE</scope>
    <source>
        <strain evidence="5">10249 10 AB</strain>
    </source>
</reference>
<organism evidence="5">
    <name type="scientific">Pseudo-nitzschia australis</name>
    <dbReference type="NCBI Taxonomy" id="44445"/>
    <lineage>
        <taxon>Eukaryota</taxon>
        <taxon>Sar</taxon>
        <taxon>Stramenopiles</taxon>
        <taxon>Ochrophyta</taxon>
        <taxon>Bacillariophyta</taxon>
        <taxon>Bacillariophyceae</taxon>
        <taxon>Bacillariophycidae</taxon>
        <taxon>Bacillariales</taxon>
        <taxon>Bacillariaceae</taxon>
        <taxon>Pseudo-nitzschia</taxon>
    </lineage>
</organism>
<feature type="domain" description="Cathepsin propeptide inhibitor" evidence="4">
    <location>
        <begin position="66"/>
        <end position="128"/>
    </location>
</feature>
<feature type="compositionally biased region" description="Low complexity" evidence="2">
    <location>
        <begin position="606"/>
        <end position="616"/>
    </location>
</feature>
<protein>
    <recommendedName>
        <fullName evidence="4">Cathepsin propeptide inhibitor domain-containing protein</fullName>
    </recommendedName>
</protein>
<name>A0A7S4ABN3_9STRA</name>
<feature type="coiled-coil region" evidence="1">
    <location>
        <begin position="320"/>
        <end position="420"/>
    </location>
</feature>
<dbReference type="InterPro" id="IPR013201">
    <property type="entry name" value="Prot_inhib_I29"/>
</dbReference>
<keyword evidence="1" id="KW-0175">Coiled coil</keyword>
<dbReference type="EMBL" id="HBIX01003889">
    <property type="protein sequence ID" value="CAE0710294.1"/>
    <property type="molecule type" value="Transcribed_RNA"/>
</dbReference>